<evidence type="ECO:0000313" key="1">
    <source>
        <dbReference type="EMBL" id="KAI8545303.1"/>
    </source>
</evidence>
<accession>A0ACC0MYE8</accession>
<name>A0ACC0MYE8_RHOML</name>
<dbReference type="Proteomes" id="UP001062846">
    <property type="component" value="Chromosome 7"/>
</dbReference>
<dbReference type="EMBL" id="CM046394">
    <property type="protein sequence ID" value="KAI8545303.1"/>
    <property type="molecule type" value="Genomic_DNA"/>
</dbReference>
<gene>
    <name evidence="1" type="ORF">RHMOL_Rhmol07G0030500</name>
</gene>
<sequence length="86" mass="9667">MSYSNLGYFCSFWHFPLISVCSFLLCTCCNGETPPRNCPLILFSRVSSALEKKKRCLLRCGVEISGTSHLEGQDTLFKPNQTLIQS</sequence>
<organism evidence="1 2">
    <name type="scientific">Rhododendron molle</name>
    <name type="common">Chinese azalea</name>
    <name type="synonym">Azalea mollis</name>
    <dbReference type="NCBI Taxonomy" id="49168"/>
    <lineage>
        <taxon>Eukaryota</taxon>
        <taxon>Viridiplantae</taxon>
        <taxon>Streptophyta</taxon>
        <taxon>Embryophyta</taxon>
        <taxon>Tracheophyta</taxon>
        <taxon>Spermatophyta</taxon>
        <taxon>Magnoliopsida</taxon>
        <taxon>eudicotyledons</taxon>
        <taxon>Gunneridae</taxon>
        <taxon>Pentapetalae</taxon>
        <taxon>asterids</taxon>
        <taxon>Ericales</taxon>
        <taxon>Ericaceae</taxon>
        <taxon>Ericoideae</taxon>
        <taxon>Rhodoreae</taxon>
        <taxon>Rhododendron</taxon>
    </lineage>
</organism>
<proteinExistence type="predicted"/>
<comment type="caution">
    <text evidence="1">The sequence shown here is derived from an EMBL/GenBank/DDBJ whole genome shotgun (WGS) entry which is preliminary data.</text>
</comment>
<evidence type="ECO:0000313" key="2">
    <source>
        <dbReference type="Proteomes" id="UP001062846"/>
    </source>
</evidence>
<reference evidence="1" key="1">
    <citation type="submission" date="2022-02" db="EMBL/GenBank/DDBJ databases">
        <title>Plant Genome Project.</title>
        <authorList>
            <person name="Zhang R.-G."/>
        </authorList>
    </citation>
    <scope>NUCLEOTIDE SEQUENCE</scope>
    <source>
        <strain evidence="1">AT1</strain>
    </source>
</reference>
<keyword evidence="2" id="KW-1185">Reference proteome</keyword>
<protein>
    <submittedName>
        <fullName evidence="1">Uncharacterized protein</fullName>
    </submittedName>
</protein>